<dbReference type="OrthoDB" id="9783597at2"/>
<evidence type="ECO:0008006" key="3">
    <source>
        <dbReference type="Google" id="ProtNLM"/>
    </source>
</evidence>
<dbReference type="STRING" id="393762.SAMN05660472_00944"/>
<organism evidence="1 2">
    <name type="scientific">Natronincola ferrireducens</name>
    <dbReference type="NCBI Taxonomy" id="393762"/>
    <lineage>
        <taxon>Bacteria</taxon>
        <taxon>Bacillati</taxon>
        <taxon>Bacillota</taxon>
        <taxon>Clostridia</taxon>
        <taxon>Peptostreptococcales</taxon>
        <taxon>Natronincolaceae</taxon>
        <taxon>Natronincola</taxon>
    </lineage>
</organism>
<dbReference type="Gene3D" id="1.10.10.10">
    <property type="entry name" value="Winged helix-like DNA-binding domain superfamily/Winged helix DNA-binding domain"/>
    <property type="match status" value="1"/>
</dbReference>
<dbReference type="InterPro" id="IPR036390">
    <property type="entry name" value="WH_DNA-bd_sf"/>
</dbReference>
<proteinExistence type="predicted"/>
<dbReference type="EMBL" id="FNFP01000001">
    <property type="protein sequence ID" value="SDK17668.1"/>
    <property type="molecule type" value="Genomic_DNA"/>
</dbReference>
<dbReference type="SUPFAM" id="SSF46785">
    <property type="entry name" value="Winged helix' DNA-binding domain"/>
    <property type="match status" value="1"/>
</dbReference>
<keyword evidence="2" id="KW-1185">Reference proteome</keyword>
<accession>A0A1G8ZRH7</accession>
<dbReference type="RefSeq" id="WP_090550965.1">
    <property type="nucleotide sequence ID" value="NZ_FNFP01000001.1"/>
</dbReference>
<evidence type="ECO:0000313" key="2">
    <source>
        <dbReference type="Proteomes" id="UP000198718"/>
    </source>
</evidence>
<name>A0A1G8ZRH7_9FIRM</name>
<dbReference type="AlphaFoldDB" id="A0A1G8ZRH7"/>
<dbReference type="InterPro" id="IPR036388">
    <property type="entry name" value="WH-like_DNA-bd_sf"/>
</dbReference>
<dbReference type="Pfam" id="PF14277">
    <property type="entry name" value="DUF4364"/>
    <property type="match status" value="1"/>
</dbReference>
<dbReference type="InterPro" id="IPR025374">
    <property type="entry name" value="DUF4364"/>
</dbReference>
<gene>
    <name evidence="1" type="ORF">SAMN05660472_00944</name>
</gene>
<protein>
    <recommendedName>
        <fullName evidence="3">DUF4364 family protein</fullName>
    </recommendedName>
</protein>
<dbReference type="Proteomes" id="UP000198718">
    <property type="component" value="Unassembled WGS sequence"/>
</dbReference>
<evidence type="ECO:0000313" key="1">
    <source>
        <dbReference type="EMBL" id="SDK17668.1"/>
    </source>
</evidence>
<reference evidence="1 2" key="1">
    <citation type="submission" date="2016-10" db="EMBL/GenBank/DDBJ databases">
        <authorList>
            <person name="de Groot N.N."/>
        </authorList>
    </citation>
    <scope>NUCLEOTIDE SEQUENCE [LARGE SCALE GENOMIC DNA]</scope>
    <source>
        <strain evidence="1 2">DSM 18346</strain>
    </source>
</reference>
<sequence length="173" mass="19946">MFVNTPQQLAEKKLLLLYILNEIEGALTNSQITQFVLENDMMNYFMLQQFLAELKESGFVHEGEGGHIQLFSITEKGRNTLNYFINRIPQHQKLEINNLIAFKKESFLGGTEIKADYTQLKDATFAIKLMIIENNVPIVNLKLNVSSQQRAKEICENWRKDAVGIYGKIMEML</sequence>